<dbReference type="Pfam" id="PF11412">
    <property type="entry name" value="DsbD_N"/>
    <property type="match status" value="1"/>
</dbReference>
<feature type="domain" description="Thiol:disulfide interchange protein DsbD N-terminal" evidence="1">
    <location>
        <begin position="70"/>
        <end position="174"/>
    </location>
</feature>
<reference evidence="2" key="1">
    <citation type="submission" date="2018-06" db="EMBL/GenBank/DDBJ databases">
        <authorList>
            <person name="Zhirakovskaya E."/>
        </authorList>
    </citation>
    <scope>NUCLEOTIDE SEQUENCE</scope>
</reference>
<dbReference type="EMBL" id="UOEC01000026">
    <property type="protein sequence ID" value="VAV87258.1"/>
    <property type="molecule type" value="Genomic_DNA"/>
</dbReference>
<sequence length="297" mass="31937">MNQFIKIIVGVLSVVAATSVASAQQSSKAPNSLAPLSSGIPQLDKFAAPAKGSEVTYSHSTIRLVPGEFANGSWTVGVEMILEPGWKTYWRVPGDAGVPSEFIWKKSSNVKSADVSWPAPSRYEDITGKSTGYKNQVVFPVKITPANPGQPAVLDLQLYYAVCSDICIPAQANLGLDLPLDLKDPQSMDLIREFAAIVPRPDAKGIRVEKIKAVSIDGKTVLAVTLTGKVDPKTDILVEGFEEAFFDAPEFSRAENGKQIFHLPIDGIDNTAELTGKSLKLTVLSGEIRLEANVEVN</sequence>
<evidence type="ECO:0000259" key="1">
    <source>
        <dbReference type="Pfam" id="PF11412"/>
    </source>
</evidence>
<proteinExistence type="predicted"/>
<name>A0A3B0RGK4_9ZZZZ</name>
<dbReference type="InterPro" id="IPR028250">
    <property type="entry name" value="DsbDN"/>
</dbReference>
<accession>A0A3B0RGK4</accession>
<organism evidence="2">
    <name type="scientific">hydrothermal vent metagenome</name>
    <dbReference type="NCBI Taxonomy" id="652676"/>
    <lineage>
        <taxon>unclassified sequences</taxon>
        <taxon>metagenomes</taxon>
        <taxon>ecological metagenomes</taxon>
    </lineage>
</organism>
<evidence type="ECO:0000313" key="2">
    <source>
        <dbReference type="EMBL" id="VAV87258.1"/>
    </source>
</evidence>
<dbReference type="AlphaFoldDB" id="A0A3B0RGK4"/>
<gene>
    <name evidence="2" type="ORF">MNBD_ALPHA08-989</name>
</gene>
<protein>
    <recommendedName>
        <fullName evidence="1">Thiol:disulfide interchange protein DsbD N-terminal domain-containing protein</fullName>
    </recommendedName>
</protein>